<dbReference type="Pfam" id="PF25917">
    <property type="entry name" value="BSH_RND"/>
    <property type="match status" value="1"/>
</dbReference>
<accession>A0ABN8DUL9</accession>
<feature type="domain" description="Multidrug resistance protein MdtA-like C-terminal permuted SH3" evidence="8">
    <location>
        <begin position="296"/>
        <end position="355"/>
    </location>
</feature>
<comment type="caution">
    <text evidence="9">The sequence shown here is derived from an EMBL/GenBank/DDBJ whole genome shotgun (WGS) entry which is preliminary data.</text>
</comment>
<evidence type="ECO:0000256" key="1">
    <source>
        <dbReference type="ARBA" id="ARBA00004519"/>
    </source>
</evidence>
<keyword evidence="3" id="KW-0175">Coiled coil</keyword>
<comment type="similarity">
    <text evidence="2">Belongs to the membrane fusion protein (MFP) (TC 8.A.1) family.</text>
</comment>
<evidence type="ECO:0000256" key="2">
    <source>
        <dbReference type="ARBA" id="ARBA00009477"/>
    </source>
</evidence>
<feature type="domain" description="Multidrug resistance protein MdtA-like alpha-helical hairpin" evidence="5">
    <location>
        <begin position="97"/>
        <end position="165"/>
    </location>
</feature>
<feature type="coiled-coil region" evidence="3">
    <location>
        <begin position="93"/>
        <end position="161"/>
    </location>
</feature>
<keyword evidence="4" id="KW-0732">Signal</keyword>
<proteinExistence type="inferred from homology"/>
<dbReference type="PANTHER" id="PTHR30158">
    <property type="entry name" value="ACRA/E-RELATED COMPONENT OF DRUG EFFLUX TRANSPORTER"/>
    <property type="match status" value="1"/>
</dbReference>
<dbReference type="Proteomes" id="UP000838672">
    <property type="component" value="Unassembled WGS sequence"/>
</dbReference>
<organism evidence="9 10">
    <name type="scientific">Vibrio stylophorae</name>
    <dbReference type="NCBI Taxonomy" id="659351"/>
    <lineage>
        <taxon>Bacteria</taxon>
        <taxon>Pseudomonadati</taxon>
        <taxon>Pseudomonadota</taxon>
        <taxon>Gammaproteobacteria</taxon>
        <taxon>Vibrionales</taxon>
        <taxon>Vibrionaceae</taxon>
        <taxon>Vibrio</taxon>
    </lineage>
</organism>
<gene>
    <name evidence="9" type="primary">bepF</name>
    <name evidence="9" type="ORF">VST7929_01627</name>
</gene>
<dbReference type="InterPro" id="IPR058626">
    <property type="entry name" value="MdtA-like_b-barrel"/>
</dbReference>
<evidence type="ECO:0000256" key="3">
    <source>
        <dbReference type="SAM" id="Coils"/>
    </source>
</evidence>
<dbReference type="PROSITE" id="PS51257">
    <property type="entry name" value="PROKAR_LIPOPROTEIN"/>
    <property type="match status" value="1"/>
</dbReference>
<keyword evidence="10" id="KW-1185">Reference proteome</keyword>
<evidence type="ECO:0000313" key="9">
    <source>
        <dbReference type="EMBL" id="CAH0533752.1"/>
    </source>
</evidence>
<dbReference type="InterPro" id="IPR058627">
    <property type="entry name" value="MdtA-like_C"/>
</dbReference>
<dbReference type="Gene3D" id="2.40.420.20">
    <property type="match status" value="1"/>
</dbReference>
<dbReference type="Gene3D" id="1.10.287.470">
    <property type="entry name" value="Helix hairpin bin"/>
    <property type="match status" value="1"/>
</dbReference>
<dbReference type="Pfam" id="PF25967">
    <property type="entry name" value="RND-MFP_C"/>
    <property type="match status" value="1"/>
</dbReference>
<evidence type="ECO:0000259" key="6">
    <source>
        <dbReference type="Pfam" id="PF25917"/>
    </source>
</evidence>
<evidence type="ECO:0000259" key="5">
    <source>
        <dbReference type="Pfam" id="PF25876"/>
    </source>
</evidence>
<dbReference type="InterPro" id="IPR058625">
    <property type="entry name" value="MdtA-like_BSH"/>
</dbReference>
<evidence type="ECO:0000256" key="4">
    <source>
        <dbReference type="SAM" id="SignalP"/>
    </source>
</evidence>
<evidence type="ECO:0000313" key="10">
    <source>
        <dbReference type="Proteomes" id="UP000838672"/>
    </source>
</evidence>
<feature type="signal peptide" evidence="4">
    <location>
        <begin position="1"/>
        <end position="22"/>
    </location>
</feature>
<dbReference type="Gene3D" id="2.40.30.170">
    <property type="match status" value="1"/>
</dbReference>
<reference evidence="9" key="1">
    <citation type="submission" date="2021-11" db="EMBL/GenBank/DDBJ databases">
        <authorList>
            <person name="Rodrigo-Torres L."/>
            <person name="Arahal R. D."/>
            <person name="Lucena T."/>
        </authorList>
    </citation>
    <scope>NUCLEOTIDE SEQUENCE</scope>
    <source>
        <strain evidence="9">CECT 7929</strain>
    </source>
</reference>
<comment type="subcellular location">
    <subcellularLocation>
        <location evidence="1">Cell inner membrane</location>
        <topology evidence="1">Lipid-anchor</topology>
    </subcellularLocation>
</comment>
<feature type="chain" id="PRO_5047440694" evidence="4">
    <location>
        <begin position="23"/>
        <end position="372"/>
    </location>
</feature>
<dbReference type="NCBIfam" id="TIGR01730">
    <property type="entry name" value="RND_mfp"/>
    <property type="match status" value="1"/>
</dbReference>
<sequence length="372" mass="39907">MQSKLIILVMGLLLSGCGESQMAPEIPAPLVTVTPVKTIDYQHRKVYVGRTEAKDDIALMALVSGYITKIDFVEGEKVAPGDLLFQIDPAPYLAKVATAKADIEKAKAQLENAEREYQRGKKLLPRGSISQNTFDGLKAARLTAKAQLSAAQAQLSAAEAELGYTEIRAPFAGRISDSKVALGDLVSPNSGALASLVALDPMYASFNLSEKERLNLGLDQLDGSAQGSQGKVEVHLVLSNKSQYDHAGALDYVGNRIDQQTGTIVIRASFPNPQELLLPGQFVQIELKEAQPKAELVVPRRAVQSDLESDFVMVLGANNIAERRNVNLGAQVGGDVIITDGLQANDVVIVTGLQKVRNAKPVRVESNKEPSA</sequence>
<dbReference type="Pfam" id="PF25944">
    <property type="entry name" value="Beta-barrel_RND"/>
    <property type="match status" value="1"/>
</dbReference>
<feature type="domain" description="Multidrug resistance protein MdtA-like barrel-sandwich hybrid" evidence="6">
    <location>
        <begin position="61"/>
        <end position="189"/>
    </location>
</feature>
<protein>
    <submittedName>
        <fullName evidence="9">Efflux pump periplasmic linker BepF</fullName>
    </submittedName>
</protein>
<evidence type="ECO:0000259" key="8">
    <source>
        <dbReference type="Pfam" id="PF25967"/>
    </source>
</evidence>
<dbReference type="EMBL" id="CAKLDI010000001">
    <property type="protein sequence ID" value="CAH0533752.1"/>
    <property type="molecule type" value="Genomic_DNA"/>
</dbReference>
<dbReference type="InterPro" id="IPR058624">
    <property type="entry name" value="MdtA-like_HH"/>
</dbReference>
<dbReference type="Gene3D" id="2.40.50.100">
    <property type="match status" value="1"/>
</dbReference>
<dbReference type="SUPFAM" id="SSF111369">
    <property type="entry name" value="HlyD-like secretion proteins"/>
    <property type="match status" value="1"/>
</dbReference>
<name>A0ABN8DUL9_9VIBR</name>
<dbReference type="Pfam" id="PF25876">
    <property type="entry name" value="HH_MFP_RND"/>
    <property type="match status" value="1"/>
</dbReference>
<feature type="domain" description="Multidrug resistance protein MdtA-like beta-barrel" evidence="7">
    <location>
        <begin position="201"/>
        <end position="290"/>
    </location>
</feature>
<dbReference type="InterPro" id="IPR006143">
    <property type="entry name" value="RND_pump_MFP"/>
</dbReference>
<dbReference type="RefSeq" id="WP_237466173.1">
    <property type="nucleotide sequence ID" value="NZ_CAKLDI010000001.1"/>
</dbReference>
<evidence type="ECO:0000259" key="7">
    <source>
        <dbReference type="Pfam" id="PF25944"/>
    </source>
</evidence>